<feature type="transmembrane region" description="Helical" evidence="2">
    <location>
        <begin position="117"/>
        <end position="136"/>
    </location>
</feature>
<comment type="caution">
    <text evidence="4">The sequence shown here is derived from an EMBL/GenBank/DDBJ whole genome shotgun (WGS) entry which is preliminary data.</text>
</comment>
<keyword evidence="2" id="KW-0472">Membrane</keyword>
<feature type="transmembrane region" description="Helical" evidence="2">
    <location>
        <begin position="61"/>
        <end position="81"/>
    </location>
</feature>
<sequence>MDIKTLILVLAVGNALFSAALFIFQLTEAREDRNRDWTRGKLLQAVGWFLLYWRGSLPDAVTFTVGNIVLILGIAYETWGILRIAGTVVRRRVRGIALIAVTSTCLIVTPFLPALRIGATSLAAASFFAVTGLGLFRSTVGKSPLRTTLAWSFCLVALVVATRGVLALVNGDFNLFTDNLIQEATFLGVLAGLLINGFGILLLVKEDADRALRELSREQHAILEALPTGLCILKDRIIFRCNPAFEAMFGFAPGTLAGRPARCLFESDETFQSYGRKMYESIQATGRFSDEVEYVRQSGERFWAIDHAVKVSGVADSFVVFSVTDISEQKGQQETLTRQKEALQETLARTKKLEGMISICMHCKSIHNKKESWEQVEKYLTENSDAQFSHGICPECYKKYYSG</sequence>
<keyword evidence="5" id="KW-1185">Reference proteome</keyword>
<protein>
    <submittedName>
        <fullName evidence="4">PAS domain-containing protein</fullName>
    </submittedName>
</protein>
<dbReference type="CDD" id="cd00130">
    <property type="entry name" value="PAS"/>
    <property type="match status" value="1"/>
</dbReference>
<dbReference type="InterPro" id="IPR035965">
    <property type="entry name" value="PAS-like_dom_sf"/>
</dbReference>
<feature type="domain" description="PAS" evidence="3">
    <location>
        <begin position="230"/>
        <end position="328"/>
    </location>
</feature>
<dbReference type="Pfam" id="PF13426">
    <property type="entry name" value="PAS_9"/>
    <property type="match status" value="1"/>
</dbReference>
<name>A0A4V3NZ50_9BACT</name>
<proteinExistence type="predicted"/>
<dbReference type="NCBIfam" id="TIGR00229">
    <property type="entry name" value="sensory_box"/>
    <property type="match status" value="1"/>
</dbReference>
<keyword evidence="2" id="KW-0812">Transmembrane</keyword>
<reference evidence="4 5" key="1">
    <citation type="submission" date="2019-04" db="EMBL/GenBank/DDBJ databases">
        <title>Geobacter oryzae sp. nov., ferric-reducing bacteria isolated from paddy soil.</title>
        <authorList>
            <person name="Xu Z."/>
            <person name="Masuda Y."/>
            <person name="Itoh H."/>
            <person name="Senoo K."/>
        </authorList>
    </citation>
    <scope>NUCLEOTIDE SEQUENCE [LARGE SCALE GENOMIC DNA]</scope>
    <source>
        <strain evidence="4 5">Red111</strain>
    </source>
</reference>
<organism evidence="4 5">
    <name type="scientific">Geomonas terrae</name>
    <dbReference type="NCBI Taxonomy" id="2562681"/>
    <lineage>
        <taxon>Bacteria</taxon>
        <taxon>Pseudomonadati</taxon>
        <taxon>Thermodesulfobacteriota</taxon>
        <taxon>Desulfuromonadia</taxon>
        <taxon>Geobacterales</taxon>
        <taxon>Geobacteraceae</taxon>
        <taxon>Geomonas</taxon>
    </lineage>
</organism>
<dbReference type="EMBL" id="SRSC01000005">
    <property type="protein sequence ID" value="TGU70322.1"/>
    <property type="molecule type" value="Genomic_DNA"/>
</dbReference>
<evidence type="ECO:0000313" key="5">
    <source>
        <dbReference type="Proteomes" id="UP000306416"/>
    </source>
</evidence>
<dbReference type="SUPFAM" id="SSF55785">
    <property type="entry name" value="PYP-like sensor domain (PAS domain)"/>
    <property type="match status" value="1"/>
</dbReference>
<gene>
    <name evidence="4" type="ORF">E4633_19235</name>
</gene>
<dbReference type="RefSeq" id="WP_135872765.1">
    <property type="nucleotide sequence ID" value="NZ_SRSC01000005.1"/>
</dbReference>
<evidence type="ECO:0000313" key="4">
    <source>
        <dbReference type="EMBL" id="TGU70322.1"/>
    </source>
</evidence>
<evidence type="ECO:0000256" key="1">
    <source>
        <dbReference type="SAM" id="Coils"/>
    </source>
</evidence>
<dbReference type="InterPro" id="IPR000014">
    <property type="entry name" value="PAS"/>
</dbReference>
<feature type="transmembrane region" description="Helical" evidence="2">
    <location>
        <begin position="148"/>
        <end position="169"/>
    </location>
</feature>
<feature type="transmembrane region" description="Helical" evidence="2">
    <location>
        <begin position="6"/>
        <end position="26"/>
    </location>
</feature>
<evidence type="ECO:0000256" key="2">
    <source>
        <dbReference type="SAM" id="Phobius"/>
    </source>
</evidence>
<keyword evidence="2" id="KW-1133">Transmembrane helix</keyword>
<keyword evidence="1" id="KW-0175">Coiled coil</keyword>
<feature type="coiled-coil region" evidence="1">
    <location>
        <begin position="326"/>
        <end position="353"/>
    </location>
</feature>
<feature type="transmembrane region" description="Helical" evidence="2">
    <location>
        <begin position="93"/>
        <end position="111"/>
    </location>
</feature>
<dbReference type="Gene3D" id="3.30.450.20">
    <property type="entry name" value="PAS domain"/>
    <property type="match status" value="1"/>
</dbReference>
<evidence type="ECO:0000259" key="3">
    <source>
        <dbReference type="Pfam" id="PF13426"/>
    </source>
</evidence>
<dbReference type="Proteomes" id="UP000306416">
    <property type="component" value="Unassembled WGS sequence"/>
</dbReference>
<accession>A0A4V3NZ50</accession>
<dbReference type="AlphaFoldDB" id="A0A4V3NZ50"/>
<feature type="transmembrane region" description="Helical" evidence="2">
    <location>
        <begin position="184"/>
        <end position="204"/>
    </location>
</feature>